<dbReference type="RefSeq" id="WP_154472347.1">
    <property type="nucleotide sequence ID" value="NZ_DBEWUL010000133.1"/>
</dbReference>
<name>A0A7X2NL73_9CLOT</name>
<dbReference type="Proteomes" id="UP000429958">
    <property type="component" value="Unassembled WGS sequence"/>
</dbReference>
<protein>
    <submittedName>
        <fullName evidence="2">Prepilin-type N-terminal cleavage/methylation domain-containing protein</fullName>
    </submittedName>
</protein>
<dbReference type="NCBIfam" id="TIGR02532">
    <property type="entry name" value="IV_pilin_GFxxxE"/>
    <property type="match status" value="1"/>
</dbReference>
<keyword evidence="1" id="KW-0472">Membrane</keyword>
<sequence length="112" mass="12573">MRKPNRKRGGFTLIEVIAATVLLVITASGFMAMTATNVKLLVKENRMERSNYELSSRACSGQGEPAGETLTVIFNTDDGRSKDVEEIFEKYSVSEAWGDMENSMDFYRHGLR</sequence>
<comment type="caution">
    <text evidence="2">The sequence shown here is derived from an EMBL/GenBank/DDBJ whole genome shotgun (WGS) entry which is preliminary data.</text>
</comment>
<evidence type="ECO:0000313" key="3">
    <source>
        <dbReference type="Proteomes" id="UP000429958"/>
    </source>
</evidence>
<dbReference type="InterPro" id="IPR012902">
    <property type="entry name" value="N_methyl_site"/>
</dbReference>
<feature type="transmembrane region" description="Helical" evidence="1">
    <location>
        <begin position="12"/>
        <end position="33"/>
    </location>
</feature>
<organism evidence="2 3">
    <name type="scientific">Clostridium porci</name>
    <dbReference type="NCBI Taxonomy" id="2605778"/>
    <lineage>
        <taxon>Bacteria</taxon>
        <taxon>Bacillati</taxon>
        <taxon>Bacillota</taxon>
        <taxon>Clostridia</taxon>
        <taxon>Eubacteriales</taxon>
        <taxon>Clostridiaceae</taxon>
        <taxon>Clostridium</taxon>
    </lineage>
</organism>
<accession>A0A7X2NL73</accession>
<dbReference type="Pfam" id="PF07963">
    <property type="entry name" value="N_methyl"/>
    <property type="match status" value="1"/>
</dbReference>
<keyword evidence="1" id="KW-0812">Transmembrane</keyword>
<dbReference type="EMBL" id="VUMD01000007">
    <property type="protein sequence ID" value="MSS36914.1"/>
    <property type="molecule type" value="Genomic_DNA"/>
</dbReference>
<dbReference type="AlphaFoldDB" id="A0A7X2NL73"/>
<proteinExistence type="predicted"/>
<keyword evidence="1" id="KW-1133">Transmembrane helix</keyword>
<evidence type="ECO:0000256" key="1">
    <source>
        <dbReference type="SAM" id="Phobius"/>
    </source>
</evidence>
<gene>
    <name evidence="2" type="ORF">FYJ39_10075</name>
</gene>
<evidence type="ECO:0000313" key="2">
    <source>
        <dbReference type="EMBL" id="MSS36914.1"/>
    </source>
</evidence>
<keyword evidence="3" id="KW-1185">Reference proteome</keyword>
<reference evidence="2 3" key="1">
    <citation type="submission" date="2019-08" db="EMBL/GenBank/DDBJ databases">
        <title>In-depth cultivation of the pig gut microbiome towards novel bacterial diversity and tailored functional studies.</title>
        <authorList>
            <person name="Wylensek D."/>
            <person name="Hitch T.C.A."/>
            <person name="Clavel T."/>
        </authorList>
    </citation>
    <scope>NUCLEOTIDE SEQUENCE [LARGE SCALE GENOMIC DNA]</scope>
    <source>
        <strain evidence="2 3">WCA-389-WT-23D1</strain>
    </source>
</reference>